<dbReference type="RefSeq" id="WP_175013050.1">
    <property type="nucleotide sequence ID" value="NZ_CABVQN010000014.1"/>
</dbReference>
<dbReference type="PANTHER" id="PTHR43581:SF2">
    <property type="entry name" value="EXCINUCLEASE ATPASE SUBUNIT"/>
    <property type="match status" value="1"/>
</dbReference>
<gene>
    <name evidence="2" type="ORF">BLA39750_03200</name>
</gene>
<dbReference type="InterPro" id="IPR041685">
    <property type="entry name" value="AAA_GajA/Old/RecF-like"/>
</dbReference>
<reference evidence="2 3" key="1">
    <citation type="submission" date="2019-09" db="EMBL/GenBank/DDBJ databases">
        <authorList>
            <person name="Depoorter E."/>
        </authorList>
    </citation>
    <scope>NUCLEOTIDE SEQUENCE [LARGE SCALE GENOMIC DNA]</scope>
    <source>
        <strain evidence="2">R-39750</strain>
    </source>
</reference>
<dbReference type="Gene3D" id="3.40.50.300">
    <property type="entry name" value="P-loop containing nucleotide triphosphate hydrolases"/>
    <property type="match status" value="1"/>
</dbReference>
<dbReference type="Pfam" id="PF13175">
    <property type="entry name" value="AAA_15"/>
    <property type="match status" value="2"/>
</dbReference>
<evidence type="ECO:0000313" key="2">
    <source>
        <dbReference type="EMBL" id="VWD10669.1"/>
    </source>
</evidence>
<dbReference type="InterPro" id="IPR051396">
    <property type="entry name" value="Bact_Antivir_Def_Nuclease"/>
</dbReference>
<evidence type="ECO:0000313" key="3">
    <source>
        <dbReference type="Proteomes" id="UP000494110"/>
    </source>
</evidence>
<name>A0A6P2XSV8_BURL3</name>
<dbReference type="PANTHER" id="PTHR43581">
    <property type="entry name" value="ATP/GTP PHOSPHATASE"/>
    <property type="match status" value="1"/>
</dbReference>
<proteinExistence type="predicted"/>
<protein>
    <recommendedName>
        <fullName evidence="1">Endonuclease GajA/Old nuclease/RecF-like AAA domain-containing protein</fullName>
    </recommendedName>
</protein>
<organism evidence="2 3">
    <name type="scientific">Burkholderia lata (strain ATCC 17760 / DSM 23089 / LMG 22485 / NCIMB 9086 / R18194 / 383)</name>
    <dbReference type="NCBI Taxonomy" id="482957"/>
    <lineage>
        <taxon>Bacteria</taxon>
        <taxon>Pseudomonadati</taxon>
        <taxon>Pseudomonadota</taxon>
        <taxon>Betaproteobacteria</taxon>
        <taxon>Burkholderiales</taxon>
        <taxon>Burkholderiaceae</taxon>
        <taxon>Burkholderia</taxon>
        <taxon>Burkholderia cepacia complex</taxon>
    </lineage>
</organism>
<sequence>MKTYVYMDNFRGFQDALVPLCQVNFLVGENSTGKSSFLDLLGAFNEFQYWVLEPSLNSIGKKGHHFFDLISAASKDATSFTVGAVQIDLSGEVKPRGLIATYVNNDWRPEPNRVSVVREGKIVTIEGKLWDPEGNREFEARVEDIKSSKLDKTTQEMARHIVGQHKDSHGFERHEMTEKQVHLPFFMRYSDFLYGEKGFRGSESVIPVPFDRNLYEIAPIRSEPRRTYDAPQTVANPEGDHVPYLIKKELASPASSENFKKFLRAFGGSSGLFDSLSIKEFGTDPLAPFEMKVDLGGVSLSLQNVGYGVSQALPVLVEVFIRGRGAAFNIQQPEVHLHPRAQAAFGDVVAELAREEDKVFFVETHSDFTIDRFRMNVRKKYVADDNKAASLGAAGEVFEVEDDFGQILFFERGECGNRVSSISILQNGDLSEEQPEKYREFFIHESLSLL</sequence>
<dbReference type="AlphaFoldDB" id="A0A6P2XSV8"/>
<feature type="domain" description="Endonuclease GajA/Old nuclease/RecF-like AAA" evidence="1">
    <location>
        <begin position="1"/>
        <end position="46"/>
    </location>
</feature>
<dbReference type="InterPro" id="IPR027417">
    <property type="entry name" value="P-loop_NTPase"/>
</dbReference>
<dbReference type="EMBL" id="CABVQN010000014">
    <property type="protein sequence ID" value="VWD10669.1"/>
    <property type="molecule type" value="Genomic_DNA"/>
</dbReference>
<dbReference type="Proteomes" id="UP000494110">
    <property type="component" value="Unassembled WGS sequence"/>
</dbReference>
<feature type="domain" description="Endonuclease GajA/Old nuclease/RecF-like AAA" evidence="1">
    <location>
        <begin position="270"/>
        <end position="369"/>
    </location>
</feature>
<accession>A0A6P2XSV8</accession>
<evidence type="ECO:0000259" key="1">
    <source>
        <dbReference type="Pfam" id="PF13175"/>
    </source>
</evidence>